<evidence type="ECO:0000256" key="1">
    <source>
        <dbReference type="SAM" id="MobiDB-lite"/>
    </source>
</evidence>
<keyword evidence="2" id="KW-0732">Signal</keyword>
<protein>
    <recommendedName>
        <fullName evidence="3">Ubiquitin-like domain-containing protein</fullName>
    </recommendedName>
</protein>
<dbReference type="STRING" id="576137.A0A1L7WZX4"/>
<feature type="signal peptide" evidence="2">
    <location>
        <begin position="1"/>
        <end position="19"/>
    </location>
</feature>
<evidence type="ECO:0000256" key="2">
    <source>
        <dbReference type="SAM" id="SignalP"/>
    </source>
</evidence>
<gene>
    <name evidence="4" type="ORF">PAC_08217</name>
</gene>
<name>A0A1L7WZX4_9HELO</name>
<feature type="region of interest" description="Disordered" evidence="1">
    <location>
        <begin position="217"/>
        <end position="236"/>
    </location>
</feature>
<organism evidence="4 5">
    <name type="scientific">Phialocephala subalpina</name>
    <dbReference type="NCBI Taxonomy" id="576137"/>
    <lineage>
        <taxon>Eukaryota</taxon>
        <taxon>Fungi</taxon>
        <taxon>Dikarya</taxon>
        <taxon>Ascomycota</taxon>
        <taxon>Pezizomycotina</taxon>
        <taxon>Leotiomycetes</taxon>
        <taxon>Helotiales</taxon>
        <taxon>Mollisiaceae</taxon>
        <taxon>Phialocephala</taxon>
        <taxon>Phialocephala fortinii species complex</taxon>
    </lineage>
</organism>
<dbReference type="Pfam" id="PF22893">
    <property type="entry name" value="ULD_2"/>
    <property type="match status" value="1"/>
</dbReference>
<feature type="region of interest" description="Disordered" evidence="1">
    <location>
        <begin position="502"/>
        <end position="572"/>
    </location>
</feature>
<feature type="domain" description="Ubiquitin-like" evidence="3">
    <location>
        <begin position="421"/>
        <end position="501"/>
    </location>
</feature>
<evidence type="ECO:0000313" key="5">
    <source>
        <dbReference type="Proteomes" id="UP000184330"/>
    </source>
</evidence>
<dbReference type="EMBL" id="FJOG01000011">
    <property type="protein sequence ID" value="CZR58325.1"/>
    <property type="molecule type" value="Genomic_DNA"/>
</dbReference>
<dbReference type="OrthoDB" id="7464126at2759"/>
<feature type="compositionally biased region" description="Low complexity" evidence="1">
    <location>
        <begin position="377"/>
        <end position="390"/>
    </location>
</feature>
<reference evidence="4 5" key="1">
    <citation type="submission" date="2016-03" db="EMBL/GenBank/DDBJ databases">
        <authorList>
            <person name="Ploux O."/>
        </authorList>
    </citation>
    <scope>NUCLEOTIDE SEQUENCE [LARGE SCALE GENOMIC DNA]</scope>
    <source>
        <strain evidence="4 5">UAMH 11012</strain>
    </source>
</reference>
<feature type="region of interest" description="Disordered" evidence="1">
    <location>
        <begin position="376"/>
        <end position="396"/>
    </location>
</feature>
<dbReference type="InterPro" id="IPR054464">
    <property type="entry name" value="ULD_fung"/>
</dbReference>
<dbReference type="AlphaFoldDB" id="A0A1L7WZX4"/>
<feature type="chain" id="PRO_5013041270" description="Ubiquitin-like domain-containing protein" evidence="2">
    <location>
        <begin position="20"/>
        <end position="687"/>
    </location>
</feature>
<proteinExistence type="predicted"/>
<dbReference type="Proteomes" id="UP000184330">
    <property type="component" value="Unassembled WGS sequence"/>
</dbReference>
<evidence type="ECO:0000259" key="3">
    <source>
        <dbReference type="Pfam" id="PF22893"/>
    </source>
</evidence>
<sequence>MSFGFGITDVLTLVTLAYTTFDGAKRACGEHDELTQELSSLVTILDQVQSEISDPESPINTARGHRRKELKSHTQGCLRHVRQMNFILTTFNKLSSVQRAGASLWQKVRFGNGAVKDIAQIRLKISTYTTAITISLTLLSLGSRGEAERQLSRQRGELRGITESVNMLVAKLNATSNEGSIWTKCTDDELGFRHESLIHAYVRELDSRGVFNDEMRHSQSSVAAESDTGDPNMPELGADEVDLEVEAQNQNQVSELSAFDQAQGEDSSLPLDDSDYLEVEAWQEGEQLDQEHFSPDISAMAQRLESLEQLGRQQQQLLQTMSREEDKINEGIRVYKLLPSRTNGGQVKVNMMPSLHVDQHQAGDSDLSDAILSEPQSVTTETTSTADGTSNQDVDTPLDREAVAKERDEEFRALSSEEKKVIITMQDPSGRKVALPYFLVKTWDGMQYLIEQAFLNVESVGPRVAKGEYDLINLDGAVIIPHLWETFVEPDMLVTMQMWPPPSPQTPPALATKAVQFSPPPPVPWTPPRPPTPPRPSPSRSSMPQLTLSTRRLSNTSQKSSHRANGQKVSRKSVKWSLFGSSSLLPKAKSTKSKTPSSKEFFKRYLPLDYCTCYECCYPQTTHSLERPAAPSSLAAQFRARYSLGTPGAVESESFKKAASEDTEGISKVEPILELEGSRFMNWSKTI</sequence>
<accession>A0A1L7WZX4</accession>
<keyword evidence="5" id="KW-1185">Reference proteome</keyword>
<feature type="compositionally biased region" description="Polar residues" evidence="1">
    <location>
        <begin position="545"/>
        <end position="568"/>
    </location>
</feature>
<feature type="compositionally biased region" description="Pro residues" evidence="1">
    <location>
        <begin position="518"/>
        <end position="537"/>
    </location>
</feature>
<evidence type="ECO:0000313" key="4">
    <source>
        <dbReference type="EMBL" id="CZR58325.1"/>
    </source>
</evidence>